<dbReference type="EMBL" id="UGOA01000001">
    <property type="protein sequence ID" value="STX41104.1"/>
    <property type="molecule type" value="Genomic_DNA"/>
</dbReference>
<dbReference type="AlphaFoldDB" id="A0A378J036"/>
<keyword evidence="3" id="KW-1185">Reference proteome</keyword>
<dbReference type="Proteomes" id="UP000254677">
    <property type="component" value="Unassembled WGS sequence"/>
</dbReference>
<accession>A0A378J036</accession>
<evidence type="ECO:0000256" key="1">
    <source>
        <dbReference type="SAM" id="SignalP"/>
    </source>
</evidence>
<organism evidence="2 3">
    <name type="scientific">Legionella donaldsonii</name>
    <dbReference type="NCBI Taxonomy" id="45060"/>
    <lineage>
        <taxon>Bacteria</taxon>
        <taxon>Pseudomonadati</taxon>
        <taxon>Pseudomonadota</taxon>
        <taxon>Gammaproteobacteria</taxon>
        <taxon>Legionellales</taxon>
        <taxon>Legionellaceae</taxon>
        <taxon>Legionella</taxon>
    </lineage>
</organism>
<sequence length="125" mass="13592">MKRLVLPLAGCLAAGSVLAFPERPIVEHALSETAEALTSLSHQTLESPCQGDIEIAAAYLKAAAMKVHYQRFALALTDLGYSQNELQAIAGSRDWCKSIAVNTIPFIAQVHDLKTQVEMLSRVQE</sequence>
<name>A0A378J036_9GAMM</name>
<proteinExistence type="predicted"/>
<dbReference type="OrthoDB" id="5641266at2"/>
<feature type="chain" id="PRO_5016722145" evidence="1">
    <location>
        <begin position="20"/>
        <end position="125"/>
    </location>
</feature>
<feature type="signal peptide" evidence="1">
    <location>
        <begin position="1"/>
        <end position="19"/>
    </location>
</feature>
<protein>
    <submittedName>
        <fullName evidence="2">Uncharacterized protein</fullName>
    </submittedName>
</protein>
<reference evidence="2 3" key="1">
    <citation type="submission" date="2018-06" db="EMBL/GenBank/DDBJ databases">
        <authorList>
            <consortium name="Pathogen Informatics"/>
            <person name="Doyle S."/>
        </authorList>
    </citation>
    <scope>NUCLEOTIDE SEQUENCE [LARGE SCALE GENOMIC DNA]</scope>
    <source>
        <strain evidence="2 3">NCTC13292</strain>
    </source>
</reference>
<keyword evidence="1" id="KW-0732">Signal</keyword>
<gene>
    <name evidence="2" type="ORF">NCTC13292_00714</name>
</gene>
<evidence type="ECO:0000313" key="2">
    <source>
        <dbReference type="EMBL" id="STX41104.1"/>
    </source>
</evidence>
<evidence type="ECO:0000313" key="3">
    <source>
        <dbReference type="Proteomes" id="UP000254677"/>
    </source>
</evidence>
<dbReference type="RefSeq" id="WP_115220523.1">
    <property type="nucleotide sequence ID" value="NZ_UGOA01000001.1"/>
</dbReference>